<organism evidence="2 3">
    <name type="scientific">Trachymyrmex septentrionalis</name>
    <dbReference type="NCBI Taxonomy" id="34720"/>
    <lineage>
        <taxon>Eukaryota</taxon>
        <taxon>Metazoa</taxon>
        <taxon>Ecdysozoa</taxon>
        <taxon>Arthropoda</taxon>
        <taxon>Hexapoda</taxon>
        <taxon>Insecta</taxon>
        <taxon>Pterygota</taxon>
        <taxon>Neoptera</taxon>
        <taxon>Endopterygota</taxon>
        <taxon>Hymenoptera</taxon>
        <taxon>Apocrita</taxon>
        <taxon>Aculeata</taxon>
        <taxon>Formicoidea</taxon>
        <taxon>Formicidae</taxon>
        <taxon>Myrmicinae</taxon>
        <taxon>Trachymyrmex</taxon>
    </lineage>
</organism>
<gene>
    <name evidence="2" type="ORF">ALC56_06349</name>
</gene>
<keyword evidence="3" id="KW-1185">Reference proteome</keyword>
<accession>A0A195FGC3</accession>
<protein>
    <submittedName>
        <fullName evidence="2">Uncharacterized protein</fullName>
    </submittedName>
</protein>
<evidence type="ECO:0000313" key="3">
    <source>
        <dbReference type="Proteomes" id="UP000078541"/>
    </source>
</evidence>
<feature type="region of interest" description="Disordered" evidence="1">
    <location>
        <begin position="176"/>
        <end position="203"/>
    </location>
</feature>
<feature type="compositionally biased region" description="Polar residues" evidence="1">
    <location>
        <begin position="178"/>
        <end position="187"/>
    </location>
</feature>
<feature type="compositionally biased region" description="Acidic residues" evidence="1">
    <location>
        <begin position="192"/>
        <end position="203"/>
    </location>
</feature>
<evidence type="ECO:0000256" key="1">
    <source>
        <dbReference type="SAM" id="MobiDB-lite"/>
    </source>
</evidence>
<sequence>MTFRCAALNGGFFVLPCAVRDEKFPFDLIAVDLGKKAQICAITSDTQSIHHSCHCSFCGDETRRYTRRIQRPRFAAEHVENLTSGTPVKLTANNLYRSTKAESNRLNLVGIPQKKRYIGRRDCGRKALIAQTSPRGQSTARFTSRPINLAVESRESVQPAASSAIVAVCLDSEDELKNQSPTQNVEKNVTEDLNDDDDFSTQR</sequence>
<name>A0A195FGC3_9HYME</name>
<dbReference type="AlphaFoldDB" id="A0A195FGC3"/>
<evidence type="ECO:0000313" key="2">
    <source>
        <dbReference type="EMBL" id="KYN39272.1"/>
    </source>
</evidence>
<reference evidence="2 3" key="1">
    <citation type="submission" date="2016-03" db="EMBL/GenBank/DDBJ databases">
        <title>Trachymyrmex septentrionalis WGS genome.</title>
        <authorList>
            <person name="Nygaard S."/>
            <person name="Hu H."/>
            <person name="Boomsma J."/>
            <person name="Zhang G."/>
        </authorList>
    </citation>
    <scope>NUCLEOTIDE SEQUENCE [LARGE SCALE GENOMIC DNA]</scope>
    <source>
        <strain evidence="2">Tsep2-gDNA-1</strain>
        <tissue evidence="2">Whole body</tissue>
    </source>
</reference>
<dbReference type="EMBL" id="KQ981617">
    <property type="protein sequence ID" value="KYN39272.1"/>
    <property type="molecule type" value="Genomic_DNA"/>
</dbReference>
<proteinExistence type="predicted"/>
<dbReference type="Proteomes" id="UP000078541">
    <property type="component" value="Unassembled WGS sequence"/>
</dbReference>